<reference evidence="2" key="1">
    <citation type="submission" date="2020-05" db="EMBL/GenBank/DDBJ databases">
        <title>WGS assembly of Panicum virgatum.</title>
        <authorList>
            <person name="Lovell J.T."/>
            <person name="Jenkins J."/>
            <person name="Shu S."/>
            <person name="Juenger T.E."/>
            <person name="Schmutz J."/>
        </authorList>
    </citation>
    <scope>NUCLEOTIDE SEQUENCE</scope>
    <source>
        <strain evidence="2">AP13</strain>
    </source>
</reference>
<keyword evidence="3" id="KW-1185">Reference proteome</keyword>
<dbReference type="Proteomes" id="UP000823388">
    <property type="component" value="Chromosome 2N"/>
</dbReference>
<comment type="caution">
    <text evidence="2">The sequence shown here is derived from an EMBL/GenBank/DDBJ whole genome shotgun (WGS) entry which is preliminary data.</text>
</comment>
<feature type="compositionally biased region" description="Basic residues" evidence="1">
    <location>
        <begin position="1"/>
        <end position="10"/>
    </location>
</feature>
<dbReference type="EMBL" id="CM029040">
    <property type="protein sequence ID" value="KAG2636213.1"/>
    <property type="molecule type" value="Genomic_DNA"/>
</dbReference>
<dbReference type="Gene3D" id="2.40.10.120">
    <property type="match status" value="1"/>
</dbReference>
<accession>A0A8T0VUV7</accession>
<name>A0A8T0VUV7_PANVG</name>
<dbReference type="Pfam" id="PF13365">
    <property type="entry name" value="Trypsin_2"/>
    <property type="match status" value="1"/>
</dbReference>
<feature type="region of interest" description="Disordered" evidence="1">
    <location>
        <begin position="1"/>
        <end position="50"/>
    </location>
</feature>
<sequence length="648" mass="72682">MTAKDRKNKRGASGPQRTLRTRKQRTTSRSKLQLSGGSDGPKRSFPKGTSRRIRKMWKLQESLAAIADFHKKRCAIEEERFGRFPDRDVPKISFKEKPFGFEAARGQELCRSSVVSLALFDGDCAEENMLFACSGIALPHGKSILDLTRFVTSACLVREFNDKRNRDDKLRVKVRLPDNTTTDGLLGLYDKDIAIVTSINHLNLCPVHLDLQASPDCPDGHVLAAGRAFNSGSFMAMHGSLSNKSPHIFHSDSEDFTEAALGGPLVGIDERFHGMIVDLCHDGFEDRKCAKFLSLKSLYERLELFQILNPKELHFRDYSLPEGVSSVVPSGFMKTSYTLRSLGYPMPPPLVLEFNGELLNQFEDRFGELRAWKGYPFGAPPNDYFECVWEKLQKEVVTNISRRVVSLASFNSDYSRSFACTGLLIKWHGSRATRTVVLTSANLVRSRANEDELDGNLRIEVFLPPNQRCDGTLEMYNLHYNIAIVSVKKGFNAIRPEDIFDGKKVSAKKKVVAIGRDTIYGLLMATMGKVKCGNKGELNCKELRCSTCKIKKAGIGGPLIDFDGSFVGMNFYDGSDVTPFLPRHVVVDALYGANNLILPSESSVNPVRLDSIRGVEENRWPVPKAYWYHGELEMDLDEVHMRRGRTLT</sequence>
<proteinExistence type="predicted"/>
<dbReference type="PANTHER" id="PTHR18868:SF28">
    <property type="entry name" value="PEPTIDASE S1 DOMAIN-CONTAINING PROTEIN"/>
    <property type="match status" value="1"/>
</dbReference>
<evidence type="ECO:0000256" key="1">
    <source>
        <dbReference type="SAM" id="MobiDB-lite"/>
    </source>
</evidence>
<dbReference type="AlphaFoldDB" id="A0A8T0VUV7"/>
<organism evidence="2 3">
    <name type="scientific">Panicum virgatum</name>
    <name type="common">Blackwell switchgrass</name>
    <dbReference type="NCBI Taxonomy" id="38727"/>
    <lineage>
        <taxon>Eukaryota</taxon>
        <taxon>Viridiplantae</taxon>
        <taxon>Streptophyta</taxon>
        <taxon>Embryophyta</taxon>
        <taxon>Tracheophyta</taxon>
        <taxon>Spermatophyta</taxon>
        <taxon>Magnoliopsida</taxon>
        <taxon>Liliopsida</taxon>
        <taxon>Poales</taxon>
        <taxon>Poaceae</taxon>
        <taxon>PACMAD clade</taxon>
        <taxon>Panicoideae</taxon>
        <taxon>Panicodae</taxon>
        <taxon>Paniceae</taxon>
        <taxon>Panicinae</taxon>
        <taxon>Panicum</taxon>
        <taxon>Panicum sect. Hiantes</taxon>
    </lineage>
</organism>
<protein>
    <submittedName>
        <fullName evidence="2">Uncharacterized protein</fullName>
    </submittedName>
</protein>
<feature type="compositionally biased region" description="Basic residues" evidence="1">
    <location>
        <begin position="19"/>
        <end position="28"/>
    </location>
</feature>
<gene>
    <name evidence="2" type="ORF">PVAP13_2NG434800</name>
</gene>
<dbReference type="SUPFAM" id="SSF50494">
    <property type="entry name" value="Trypsin-like serine proteases"/>
    <property type="match status" value="2"/>
</dbReference>
<dbReference type="PANTHER" id="PTHR18868">
    <property type="entry name" value="OS07G0665300 PROTEIN-RELATED"/>
    <property type="match status" value="1"/>
</dbReference>
<dbReference type="OrthoDB" id="669559at2759"/>
<evidence type="ECO:0000313" key="3">
    <source>
        <dbReference type="Proteomes" id="UP000823388"/>
    </source>
</evidence>
<dbReference type="InterPro" id="IPR009003">
    <property type="entry name" value="Peptidase_S1_PA"/>
</dbReference>
<evidence type="ECO:0000313" key="2">
    <source>
        <dbReference type="EMBL" id="KAG2636213.1"/>
    </source>
</evidence>